<sequence length="26" mass="2930">IMPVLGAMPISEIKTDDVVRCFKPLR</sequence>
<reference evidence="1" key="1">
    <citation type="journal article" date="2012" name="PLoS ONE">
        <title>Gene sets for utilization of primary and secondary nutrition supplies in the distal gut of endangered iberian lynx.</title>
        <authorList>
            <person name="Alcaide M."/>
            <person name="Messina E."/>
            <person name="Richter M."/>
            <person name="Bargiela R."/>
            <person name="Peplies J."/>
            <person name="Huws S.A."/>
            <person name="Newbold C.J."/>
            <person name="Golyshin P.N."/>
            <person name="Simon M.A."/>
            <person name="Lopez G."/>
            <person name="Yakimov M.M."/>
            <person name="Ferrer M."/>
        </authorList>
    </citation>
    <scope>NUCLEOTIDE SEQUENCE</scope>
</reference>
<evidence type="ECO:0000313" key="1">
    <source>
        <dbReference type="EMBL" id="EJW92963.1"/>
    </source>
</evidence>
<comment type="caution">
    <text evidence="1">The sequence shown here is derived from an EMBL/GenBank/DDBJ whole genome shotgun (WGS) entry which is preliminary data.</text>
</comment>
<proteinExistence type="predicted"/>
<organism evidence="1">
    <name type="scientific">gut metagenome</name>
    <dbReference type="NCBI Taxonomy" id="749906"/>
    <lineage>
        <taxon>unclassified sequences</taxon>
        <taxon>metagenomes</taxon>
        <taxon>organismal metagenomes</taxon>
    </lineage>
</organism>
<gene>
    <name evidence="1" type="ORF">EVA_18928</name>
</gene>
<dbReference type="AlphaFoldDB" id="J9FEW9"/>
<accession>J9FEW9</accession>
<dbReference type="EMBL" id="AMCI01007237">
    <property type="protein sequence ID" value="EJW92963.1"/>
    <property type="molecule type" value="Genomic_DNA"/>
</dbReference>
<name>J9FEW9_9ZZZZ</name>
<feature type="non-terminal residue" evidence="1">
    <location>
        <position position="1"/>
    </location>
</feature>
<protein>
    <submittedName>
        <fullName evidence="1">Uncharacterized protein</fullName>
    </submittedName>
</protein>